<gene>
    <name evidence="7" type="ORF">PAXRUDRAFT_826511</name>
</gene>
<dbReference type="InParanoid" id="A0A0D0DEL5"/>
<reference evidence="7 8" key="1">
    <citation type="submission" date="2014-04" db="EMBL/GenBank/DDBJ databases">
        <authorList>
            <consortium name="DOE Joint Genome Institute"/>
            <person name="Kuo A."/>
            <person name="Kohler A."/>
            <person name="Jargeat P."/>
            <person name="Nagy L.G."/>
            <person name="Floudas D."/>
            <person name="Copeland A."/>
            <person name="Barry K.W."/>
            <person name="Cichocki N."/>
            <person name="Veneault-Fourrey C."/>
            <person name="LaButti K."/>
            <person name="Lindquist E.A."/>
            <person name="Lipzen A."/>
            <person name="Lundell T."/>
            <person name="Morin E."/>
            <person name="Murat C."/>
            <person name="Sun H."/>
            <person name="Tunlid A."/>
            <person name="Henrissat B."/>
            <person name="Grigoriev I.V."/>
            <person name="Hibbett D.S."/>
            <person name="Martin F."/>
            <person name="Nordberg H.P."/>
            <person name="Cantor M.N."/>
            <person name="Hua S.X."/>
        </authorList>
    </citation>
    <scope>NUCLEOTIDE SEQUENCE [LARGE SCALE GENOMIC DNA]</scope>
    <source>
        <strain evidence="7 8">Ve08.2h10</strain>
    </source>
</reference>
<dbReference type="AlphaFoldDB" id="A0A0D0DEL5"/>
<dbReference type="Gene3D" id="3.30.465.10">
    <property type="match status" value="2"/>
</dbReference>
<sequence>MSARAPFIRLPTCVPLLQDQTHPSQFFNLQEVITMPTKVAGIIMLKLALAVTKVAAFVPPYAVPEFASPFSPEWPSASSWAALNSSVHGKLQHLRPWAASCYASDPLFDPETCQTILAGYVNDTAREEIPSAVLWPNWEGCGYERGCALNYSHPQIVNDSVCHQGAVPPYSVAITDAQDASAVVKWAVANKVKLTVKSTGHDFLGRSSGKGTLQVNTHNMKSLAHVPEFVPQGSSASPVSALTMGAGAQLHDIYLYAEENNITAVLGACTTVGAPGFLQGGGHGVMAPSLGLAVEHVLELELVTADGHIRRVNAVQDPDLFWAIRGGGAGSWGIITSATVQVYPVEPISTSILLIKPNAAQNLTTLVIDFIALLGKYANEWADNGIAASIIPTEAQYSVSLYWPTSLAPVSILFPFFTEVLSLSSNYTVVFNNTAVAMFPSVANAERVNIAPFMDSLNMYGASNEIASRLIPYTSLSSAESSATVAEAIWAGVQIMASGQQTGEPGVLGNLPIIFADMPAKTRQMVNASGANPGIYDATWHVIYASTWTTGMTGESNEALVASIRNSVGPLNAIGITSSYQNEGNAFEENWQDTFFGYKYEALSKIKQKYDGSNYFNSFTGVASTTHLPVYECYEQDAPSFWNSSSGTVDQQILIHEEL</sequence>
<evidence type="ECO:0000256" key="4">
    <source>
        <dbReference type="ARBA" id="ARBA00022827"/>
    </source>
</evidence>
<keyword evidence="3" id="KW-0285">Flavoprotein</keyword>
<evidence type="ECO:0000256" key="3">
    <source>
        <dbReference type="ARBA" id="ARBA00022630"/>
    </source>
</evidence>
<keyword evidence="8" id="KW-1185">Reference proteome</keyword>
<keyword evidence="4" id="KW-0274">FAD</keyword>
<protein>
    <recommendedName>
        <fullName evidence="6">FAD-binding PCMH-type domain-containing protein</fullName>
    </recommendedName>
</protein>
<evidence type="ECO:0000256" key="1">
    <source>
        <dbReference type="ARBA" id="ARBA00001974"/>
    </source>
</evidence>
<dbReference type="PANTHER" id="PTHR42973:SF39">
    <property type="entry name" value="FAD-BINDING PCMH-TYPE DOMAIN-CONTAINING PROTEIN"/>
    <property type="match status" value="1"/>
</dbReference>
<dbReference type="InterPro" id="IPR016166">
    <property type="entry name" value="FAD-bd_PCMH"/>
</dbReference>
<dbReference type="HOGENOM" id="CLU_018354_4_4_1"/>
<dbReference type="Proteomes" id="UP000054538">
    <property type="component" value="Unassembled WGS sequence"/>
</dbReference>
<reference evidence="8" key="2">
    <citation type="submission" date="2015-01" db="EMBL/GenBank/DDBJ databases">
        <title>Evolutionary Origins and Diversification of the Mycorrhizal Mutualists.</title>
        <authorList>
            <consortium name="DOE Joint Genome Institute"/>
            <consortium name="Mycorrhizal Genomics Consortium"/>
            <person name="Kohler A."/>
            <person name="Kuo A."/>
            <person name="Nagy L.G."/>
            <person name="Floudas D."/>
            <person name="Copeland A."/>
            <person name="Barry K.W."/>
            <person name="Cichocki N."/>
            <person name="Veneault-Fourrey C."/>
            <person name="LaButti K."/>
            <person name="Lindquist E.A."/>
            <person name="Lipzen A."/>
            <person name="Lundell T."/>
            <person name="Morin E."/>
            <person name="Murat C."/>
            <person name="Riley R."/>
            <person name="Ohm R."/>
            <person name="Sun H."/>
            <person name="Tunlid A."/>
            <person name="Henrissat B."/>
            <person name="Grigoriev I.V."/>
            <person name="Hibbett D.S."/>
            <person name="Martin F."/>
        </authorList>
    </citation>
    <scope>NUCLEOTIDE SEQUENCE [LARGE SCALE GENOMIC DNA]</scope>
    <source>
        <strain evidence="8">Ve08.2h10</strain>
    </source>
</reference>
<name>A0A0D0DEL5_9AGAM</name>
<dbReference type="InterPro" id="IPR016169">
    <property type="entry name" value="FAD-bd_PCMH_sub2"/>
</dbReference>
<dbReference type="OrthoDB" id="9983560at2759"/>
<dbReference type="GO" id="GO:0016491">
    <property type="term" value="F:oxidoreductase activity"/>
    <property type="evidence" value="ECO:0007669"/>
    <property type="project" value="UniProtKB-KW"/>
</dbReference>
<dbReference type="GO" id="GO:0071949">
    <property type="term" value="F:FAD binding"/>
    <property type="evidence" value="ECO:0007669"/>
    <property type="project" value="InterPro"/>
</dbReference>
<evidence type="ECO:0000259" key="6">
    <source>
        <dbReference type="PROSITE" id="PS51387"/>
    </source>
</evidence>
<dbReference type="SUPFAM" id="SSF56176">
    <property type="entry name" value="FAD-binding/transporter-associated domain-like"/>
    <property type="match status" value="1"/>
</dbReference>
<dbReference type="Pfam" id="PF08031">
    <property type="entry name" value="BBE"/>
    <property type="match status" value="1"/>
</dbReference>
<dbReference type="InterPro" id="IPR050416">
    <property type="entry name" value="FAD-linked_Oxidoreductase"/>
</dbReference>
<dbReference type="PROSITE" id="PS51387">
    <property type="entry name" value="FAD_PCMH"/>
    <property type="match status" value="1"/>
</dbReference>
<feature type="domain" description="FAD-binding PCMH-type" evidence="6">
    <location>
        <begin position="164"/>
        <end position="345"/>
    </location>
</feature>
<organism evidence="7 8">
    <name type="scientific">Paxillus rubicundulus Ve08.2h10</name>
    <dbReference type="NCBI Taxonomy" id="930991"/>
    <lineage>
        <taxon>Eukaryota</taxon>
        <taxon>Fungi</taxon>
        <taxon>Dikarya</taxon>
        <taxon>Basidiomycota</taxon>
        <taxon>Agaricomycotina</taxon>
        <taxon>Agaricomycetes</taxon>
        <taxon>Agaricomycetidae</taxon>
        <taxon>Boletales</taxon>
        <taxon>Paxilineae</taxon>
        <taxon>Paxillaceae</taxon>
        <taxon>Paxillus</taxon>
    </lineage>
</organism>
<comment type="cofactor">
    <cofactor evidence="1">
        <name>FAD</name>
        <dbReference type="ChEBI" id="CHEBI:57692"/>
    </cofactor>
</comment>
<evidence type="ECO:0000256" key="2">
    <source>
        <dbReference type="ARBA" id="ARBA00005466"/>
    </source>
</evidence>
<dbReference type="InterPro" id="IPR006094">
    <property type="entry name" value="Oxid_FAD_bind_N"/>
</dbReference>
<dbReference type="InterPro" id="IPR012951">
    <property type="entry name" value="BBE"/>
</dbReference>
<dbReference type="PANTHER" id="PTHR42973">
    <property type="entry name" value="BINDING OXIDOREDUCTASE, PUTATIVE (AFU_ORTHOLOGUE AFUA_1G17690)-RELATED"/>
    <property type="match status" value="1"/>
</dbReference>
<evidence type="ECO:0000256" key="5">
    <source>
        <dbReference type="ARBA" id="ARBA00023002"/>
    </source>
</evidence>
<dbReference type="STRING" id="930991.A0A0D0DEL5"/>
<proteinExistence type="inferred from homology"/>
<comment type="similarity">
    <text evidence="2">Belongs to the oxygen-dependent FAD-linked oxidoreductase family.</text>
</comment>
<keyword evidence="5" id="KW-0560">Oxidoreductase</keyword>
<dbReference type="EMBL" id="KN825012">
    <property type="protein sequence ID" value="KIK95947.1"/>
    <property type="molecule type" value="Genomic_DNA"/>
</dbReference>
<evidence type="ECO:0000313" key="8">
    <source>
        <dbReference type="Proteomes" id="UP000054538"/>
    </source>
</evidence>
<dbReference type="Pfam" id="PF01565">
    <property type="entry name" value="FAD_binding_4"/>
    <property type="match status" value="1"/>
</dbReference>
<evidence type="ECO:0000313" key="7">
    <source>
        <dbReference type="EMBL" id="KIK95947.1"/>
    </source>
</evidence>
<dbReference type="InterPro" id="IPR036318">
    <property type="entry name" value="FAD-bd_PCMH-like_sf"/>
</dbReference>
<accession>A0A0D0DEL5</accession>